<gene>
    <name evidence="2" type="ORF">Tsubulata_038356</name>
</gene>
<accession>A0A9Q0J5G3</accession>
<evidence type="ECO:0000313" key="2">
    <source>
        <dbReference type="EMBL" id="KAJ4829153.1"/>
    </source>
</evidence>
<keyword evidence="3" id="KW-1185">Reference proteome</keyword>
<evidence type="ECO:0000256" key="1">
    <source>
        <dbReference type="SAM" id="MobiDB-lite"/>
    </source>
</evidence>
<feature type="region of interest" description="Disordered" evidence="1">
    <location>
        <begin position="21"/>
        <end position="48"/>
    </location>
</feature>
<proteinExistence type="predicted"/>
<protein>
    <submittedName>
        <fullName evidence="2">Uncharacterized protein</fullName>
    </submittedName>
</protein>
<sequence>MGSRPGVDLWAEIIAEEGRDRNPETWIQQQPEQPVYQRRRRAPESNTLQDANLVKAGSNKENRVSFVGAAGKRISWNRSLSTRGRVSIAVAACVENKPQRKQARKKGRPPVPKVWLGCCFNACSWFLV</sequence>
<dbReference type="EMBL" id="JAKUCV010005984">
    <property type="protein sequence ID" value="KAJ4829153.1"/>
    <property type="molecule type" value="Genomic_DNA"/>
</dbReference>
<reference evidence="2" key="2">
    <citation type="journal article" date="2023" name="Plants (Basel)">
        <title>Annotation of the Turnera subulata (Passifloraceae) Draft Genome Reveals the S-Locus Evolved after the Divergence of Turneroideae from Passifloroideae in a Stepwise Manner.</title>
        <authorList>
            <person name="Henning P.M."/>
            <person name="Roalson E.H."/>
            <person name="Mir W."/>
            <person name="McCubbin A.G."/>
            <person name="Shore J.S."/>
        </authorList>
    </citation>
    <scope>NUCLEOTIDE SEQUENCE</scope>
    <source>
        <strain evidence="2">F60SS</strain>
    </source>
</reference>
<reference evidence="2" key="1">
    <citation type="submission" date="2022-02" db="EMBL/GenBank/DDBJ databases">
        <authorList>
            <person name="Henning P.M."/>
            <person name="McCubbin A.G."/>
            <person name="Shore J.S."/>
        </authorList>
    </citation>
    <scope>NUCLEOTIDE SEQUENCE</scope>
    <source>
        <strain evidence="2">F60SS</strain>
        <tissue evidence="2">Leaves</tissue>
    </source>
</reference>
<dbReference type="AlphaFoldDB" id="A0A9Q0J5G3"/>
<organism evidence="2 3">
    <name type="scientific">Turnera subulata</name>
    <dbReference type="NCBI Taxonomy" id="218843"/>
    <lineage>
        <taxon>Eukaryota</taxon>
        <taxon>Viridiplantae</taxon>
        <taxon>Streptophyta</taxon>
        <taxon>Embryophyta</taxon>
        <taxon>Tracheophyta</taxon>
        <taxon>Spermatophyta</taxon>
        <taxon>Magnoliopsida</taxon>
        <taxon>eudicotyledons</taxon>
        <taxon>Gunneridae</taxon>
        <taxon>Pentapetalae</taxon>
        <taxon>rosids</taxon>
        <taxon>fabids</taxon>
        <taxon>Malpighiales</taxon>
        <taxon>Passifloraceae</taxon>
        <taxon>Turnera</taxon>
    </lineage>
</organism>
<dbReference type="Proteomes" id="UP001141552">
    <property type="component" value="Unassembled WGS sequence"/>
</dbReference>
<evidence type="ECO:0000313" key="3">
    <source>
        <dbReference type="Proteomes" id="UP001141552"/>
    </source>
</evidence>
<comment type="caution">
    <text evidence="2">The sequence shown here is derived from an EMBL/GenBank/DDBJ whole genome shotgun (WGS) entry which is preliminary data.</text>
</comment>
<name>A0A9Q0J5G3_9ROSI</name>